<dbReference type="InterPro" id="IPR001387">
    <property type="entry name" value="Cro/C1-type_HTH"/>
</dbReference>
<evidence type="ECO:0000256" key="1">
    <source>
        <dbReference type="ARBA" id="ARBA00023125"/>
    </source>
</evidence>
<proteinExistence type="predicted"/>
<dbReference type="Pfam" id="PF01381">
    <property type="entry name" value="HTH_3"/>
    <property type="match status" value="1"/>
</dbReference>
<evidence type="ECO:0000313" key="3">
    <source>
        <dbReference type="EMBL" id="BDR57519.1"/>
    </source>
</evidence>
<dbReference type="Gene3D" id="1.10.260.40">
    <property type="entry name" value="lambda repressor-like DNA-binding domains"/>
    <property type="match status" value="1"/>
</dbReference>
<sequence length="169" mass="19942">MNKISVGNLIAFHPGYYILEYLNHEGMTQEELAERLNTNKKKVSELVNGKINLDDELITNLSLALGTSETVWRNLNNKYKEVKAKIDAERNLESERPILEQMDYSYWVKLDCVKNTRDFKEKVEELKRHFRISTLKVLSKKIFWFSIGLLSKRLNPRILLILMLGYKRH</sequence>
<dbReference type="RefSeq" id="WP_317696654.1">
    <property type="nucleotide sequence ID" value="NZ_AP026801.1"/>
</dbReference>
<dbReference type="InterPro" id="IPR010982">
    <property type="entry name" value="Lambda_DNA-bd_dom_sf"/>
</dbReference>
<reference evidence="3 4" key="1">
    <citation type="journal article" date="2023" name="Microbiol. Spectr.">
        <title>Symbiosis of Carpenter Bees with Uncharacterized Lactic Acid Bacteria Showing NAD Auxotrophy.</title>
        <authorList>
            <person name="Kawasaki S."/>
            <person name="Ozawa K."/>
            <person name="Mori T."/>
            <person name="Yamamoto A."/>
            <person name="Ito M."/>
            <person name="Ohkuma M."/>
            <person name="Sakamoto M."/>
            <person name="Matsutani M."/>
        </authorList>
    </citation>
    <scope>NUCLEOTIDE SEQUENCE [LARGE SCALE GENOMIC DNA]</scope>
    <source>
        <strain evidence="3 4">KimC2</strain>
    </source>
</reference>
<evidence type="ECO:0000259" key="2">
    <source>
        <dbReference type="PROSITE" id="PS50943"/>
    </source>
</evidence>
<dbReference type="PANTHER" id="PTHR36924:SF1">
    <property type="entry name" value="ANTITOXIN HIGA-1"/>
    <property type="match status" value="1"/>
</dbReference>
<accession>A0AAU9D1D3</accession>
<organism evidence="3 4">
    <name type="scientific">Xylocopilactobacillus apis</name>
    <dbReference type="NCBI Taxonomy" id="2932183"/>
    <lineage>
        <taxon>Bacteria</taxon>
        <taxon>Bacillati</taxon>
        <taxon>Bacillota</taxon>
        <taxon>Bacilli</taxon>
        <taxon>Lactobacillales</taxon>
        <taxon>Lactobacillaceae</taxon>
        <taxon>Xylocopilactobacillus</taxon>
    </lineage>
</organism>
<dbReference type="SMART" id="SM00530">
    <property type="entry name" value="HTH_XRE"/>
    <property type="match status" value="1"/>
</dbReference>
<dbReference type="AlphaFoldDB" id="A0AAU9D1D3"/>
<protein>
    <recommendedName>
        <fullName evidence="2">HTH cro/C1-type domain-containing protein</fullName>
    </recommendedName>
</protein>
<gene>
    <name evidence="3" type="ORF">KIMC2_20810</name>
</gene>
<name>A0AAU9D1D3_9LACO</name>
<feature type="domain" description="HTH cro/C1-type" evidence="2">
    <location>
        <begin position="18"/>
        <end position="72"/>
    </location>
</feature>
<dbReference type="PROSITE" id="PS50943">
    <property type="entry name" value="HTH_CROC1"/>
    <property type="match status" value="1"/>
</dbReference>
<dbReference type="Proteomes" id="UP001321804">
    <property type="component" value="Chromosome"/>
</dbReference>
<dbReference type="SUPFAM" id="SSF47413">
    <property type="entry name" value="lambda repressor-like DNA-binding domains"/>
    <property type="match status" value="1"/>
</dbReference>
<dbReference type="PANTHER" id="PTHR36924">
    <property type="entry name" value="ANTITOXIN HIGA-1"/>
    <property type="match status" value="1"/>
</dbReference>
<dbReference type="GO" id="GO:0003677">
    <property type="term" value="F:DNA binding"/>
    <property type="evidence" value="ECO:0007669"/>
    <property type="project" value="UniProtKB-KW"/>
</dbReference>
<dbReference type="CDD" id="cd00093">
    <property type="entry name" value="HTH_XRE"/>
    <property type="match status" value="1"/>
</dbReference>
<dbReference type="InterPro" id="IPR013430">
    <property type="entry name" value="Toxin_antidote_HigA"/>
</dbReference>
<evidence type="ECO:0000313" key="4">
    <source>
        <dbReference type="Proteomes" id="UP001321804"/>
    </source>
</evidence>
<dbReference type="KEGG" id="xak:KIMC2_20810"/>
<dbReference type="EMBL" id="AP026801">
    <property type="protein sequence ID" value="BDR57519.1"/>
    <property type="molecule type" value="Genomic_DNA"/>
</dbReference>
<keyword evidence="1" id="KW-0238">DNA-binding</keyword>
<keyword evidence="4" id="KW-1185">Reference proteome</keyword>